<keyword evidence="3" id="KW-1185">Reference proteome</keyword>
<dbReference type="OrthoDB" id="8138968at2"/>
<organism evidence="2 3">
    <name type="scientific">Variibacter gotjawalensis</name>
    <dbReference type="NCBI Taxonomy" id="1333996"/>
    <lineage>
        <taxon>Bacteria</taxon>
        <taxon>Pseudomonadati</taxon>
        <taxon>Pseudomonadota</taxon>
        <taxon>Alphaproteobacteria</taxon>
        <taxon>Hyphomicrobiales</taxon>
        <taxon>Nitrobacteraceae</taxon>
        <taxon>Variibacter</taxon>
    </lineage>
</organism>
<dbReference type="EMBL" id="AP014946">
    <property type="protein sequence ID" value="BAT58886.1"/>
    <property type="molecule type" value="Genomic_DNA"/>
</dbReference>
<dbReference type="Proteomes" id="UP000236884">
    <property type="component" value="Chromosome"/>
</dbReference>
<evidence type="ECO:0000313" key="2">
    <source>
        <dbReference type="EMBL" id="BAT58886.1"/>
    </source>
</evidence>
<dbReference type="KEGG" id="vgo:GJW-30_1_01414"/>
<sequence length="123" mass="12800">MAAPLRNQQAFDEIIGQLYSAGTANVADVLASASDIQKARLALFCYERAHMRAIGLAVAATCDPAALIEAGGKLGEAIYAQARTGTAPIPAPARRSITLATPTPSMPVIVDEDPDPEFYAEAG</sequence>
<dbReference type="AlphaFoldDB" id="A0A0S3PSF6"/>
<feature type="compositionally biased region" description="Acidic residues" evidence="1">
    <location>
        <begin position="110"/>
        <end position="123"/>
    </location>
</feature>
<feature type="region of interest" description="Disordered" evidence="1">
    <location>
        <begin position="103"/>
        <end position="123"/>
    </location>
</feature>
<evidence type="ECO:0000256" key="1">
    <source>
        <dbReference type="SAM" id="MobiDB-lite"/>
    </source>
</evidence>
<protein>
    <submittedName>
        <fullName evidence="2">Uncharacterized protein</fullName>
    </submittedName>
</protein>
<reference evidence="2 3" key="1">
    <citation type="submission" date="2015-08" db="EMBL/GenBank/DDBJ databases">
        <title>Investigation of the bacterial diversity of lava forest soil.</title>
        <authorList>
            <person name="Lee J.S."/>
        </authorList>
    </citation>
    <scope>NUCLEOTIDE SEQUENCE [LARGE SCALE GENOMIC DNA]</scope>
    <source>
        <strain evidence="2 3">GJW-30</strain>
    </source>
</reference>
<proteinExistence type="predicted"/>
<evidence type="ECO:0000313" key="3">
    <source>
        <dbReference type="Proteomes" id="UP000236884"/>
    </source>
</evidence>
<dbReference type="RefSeq" id="WP_096353483.1">
    <property type="nucleotide sequence ID" value="NZ_AP014946.1"/>
</dbReference>
<gene>
    <name evidence="2" type="ORF">GJW-30_1_01414</name>
</gene>
<name>A0A0S3PSF6_9BRAD</name>
<accession>A0A0S3PSF6</accession>